<dbReference type="Gene3D" id="6.10.140.2220">
    <property type="match status" value="1"/>
</dbReference>
<name>A0ABR3EM38_9AGAR</name>
<dbReference type="InterPro" id="IPR046824">
    <property type="entry name" value="Mss51-like_C"/>
</dbReference>
<feature type="domain" description="Mitochondrial splicing suppressor 51-like C-terminal" evidence="1">
    <location>
        <begin position="168"/>
        <end position="346"/>
    </location>
</feature>
<accession>A0ABR3EM38</accession>
<proteinExistence type="predicted"/>
<dbReference type="Pfam" id="PF20179">
    <property type="entry name" value="MSS51_C"/>
    <property type="match status" value="1"/>
</dbReference>
<protein>
    <recommendedName>
        <fullName evidence="1">Mitochondrial splicing suppressor 51-like C-terminal domain-containing protein</fullName>
    </recommendedName>
</protein>
<dbReference type="PANTHER" id="PTHR46920:SF1">
    <property type="entry name" value="PROTEIN MSS51 HOMOLOG, MITOCHONDRIAL-RELATED"/>
    <property type="match status" value="1"/>
</dbReference>
<gene>
    <name evidence="2" type="ORF">V5O48_018151</name>
</gene>
<reference evidence="2 3" key="1">
    <citation type="submission" date="2024-02" db="EMBL/GenBank/DDBJ databases">
        <title>A draft genome for the cacao thread blight pathogen Marasmius crinis-equi.</title>
        <authorList>
            <person name="Cohen S.P."/>
            <person name="Baruah I.K."/>
            <person name="Amoako-Attah I."/>
            <person name="Bukari Y."/>
            <person name="Meinhardt L.W."/>
            <person name="Bailey B.A."/>
        </authorList>
    </citation>
    <scope>NUCLEOTIDE SEQUENCE [LARGE SCALE GENOMIC DNA]</scope>
    <source>
        <strain evidence="2 3">GH-76</strain>
    </source>
</reference>
<dbReference type="SUPFAM" id="SSF144232">
    <property type="entry name" value="HIT/MYND zinc finger-like"/>
    <property type="match status" value="1"/>
</dbReference>
<sequence length="373" mass="42548">MGQHLRLVISSTPIPDLQFQQLPQVYIFDQEKCEVCLRTRFQFEKPGRLHPCSSCRLAWWCSSECQKDFSKSHSKRQCDELQKTVSVDRLEVDYAIHRRSHRHLHVRTERPRTTYLPLSSISDREDYFRRIFPGFSSETKSVAGTINTYHPDPVSAVRLVATEATCFPLTVIAALEDVVPDLSVRSSLCIHVVGAGPRELYSKGILEELLHFFPMLKRLKIFFVGPETPDETADKNTNVACQYCIAKGHMRTFIYHSSPYHDFAFTADASNNRPDLIVALNTGMSEVETESWKRTIGVIRDLDVPGVFTAYTKLEAESEIRMLKGMGVRIKKGLALNKWKGVVPTTNNYLNVDEDGPIASYNSYYRYIIQGRA</sequence>
<organism evidence="2 3">
    <name type="scientific">Marasmius crinis-equi</name>
    <dbReference type="NCBI Taxonomy" id="585013"/>
    <lineage>
        <taxon>Eukaryota</taxon>
        <taxon>Fungi</taxon>
        <taxon>Dikarya</taxon>
        <taxon>Basidiomycota</taxon>
        <taxon>Agaricomycotina</taxon>
        <taxon>Agaricomycetes</taxon>
        <taxon>Agaricomycetidae</taxon>
        <taxon>Agaricales</taxon>
        <taxon>Marasmiineae</taxon>
        <taxon>Marasmiaceae</taxon>
        <taxon>Marasmius</taxon>
    </lineage>
</organism>
<dbReference type="Proteomes" id="UP001465976">
    <property type="component" value="Unassembled WGS sequence"/>
</dbReference>
<evidence type="ECO:0000313" key="3">
    <source>
        <dbReference type="Proteomes" id="UP001465976"/>
    </source>
</evidence>
<dbReference type="Gene3D" id="2.170.270.10">
    <property type="entry name" value="SET domain"/>
    <property type="match status" value="1"/>
</dbReference>
<dbReference type="PANTHER" id="PTHR46920">
    <property type="match status" value="1"/>
</dbReference>
<comment type="caution">
    <text evidence="2">The sequence shown here is derived from an EMBL/GenBank/DDBJ whole genome shotgun (WGS) entry which is preliminary data.</text>
</comment>
<evidence type="ECO:0000259" key="1">
    <source>
        <dbReference type="Pfam" id="PF20179"/>
    </source>
</evidence>
<dbReference type="InterPro" id="IPR046341">
    <property type="entry name" value="SET_dom_sf"/>
</dbReference>
<dbReference type="InterPro" id="IPR052839">
    <property type="entry name" value="Mito_gene_expr_regulator"/>
</dbReference>
<keyword evidence="3" id="KW-1185">Reference proteome</keyword>
<dbReference type="EMBL" id="JBAHYK010003116">
    <property type="protein sequence ID" value="KAL0563905.1"/>
    <property type="molecule type" value="Genomic_DNA"/>
</dbReference>
<evidence type="ECO:0000313" key="2">
    <source>
        <dbReference type="EMBL" id="KAL0563905.1"/>
    </source>
</evidence>